<dbReference type="GO" id="GO:0008239">
    <property type="term" value="F:dipeptidyl-peptidase activity"/>
    <property type="evidence" value="ECO:0007669"/>
    <property type="project" value="TreeGrafter"/>
</dbReference>
<evidence type="ECO:0008006" key="9">
    <source>
        <dbReference type="Google" id="ProtNLM"/>
    </source>
</evidence>
<dbReference type="PANTHER" id="PTHR11010">
    <property type="entry name" value="PROTEASE S28 PRO-X CARBOXYPEPTIDASE-RELATED"/>
    <property type="match status" value="1"/>
</dbReference>
<keyword evidence="8" id="KW-1185">Reference proteome</keyword>
<evidence type="ECO:0000256" key="2">
    <source>
        <dbReference type="ARBA" id="ARBA00022670"/>
    </source>
</evidence>
<keyword evidence="3" id="KW-0732">Signal</keyword>
<dbReference type="InterPro" id="IPR042269">
    <property type="entry name" value="Ser_carbopepase_S28_SKS"/>
</dbReference>
<keyword evidence="6" id="KW-0812">Transmembrane</keyword>
<dbReference type="Gene3D" id="3.40.50.1820">
    <property type="entry name" value="alpha/beta hydrolase"/>
    <property type="match status" value="1"/>
</dbReference>
<dbReference type="AlphaFoldDB" id="A0A8K1C7C2"/>
<evidence type="ECO:0000313" key="7">
    <source>
        <dbReference type="EMBL" id="TMW57593.1"/>
    </source>
</evidence>
<evidence type="ECO:0000256" key="3">
    <source>
        <dbReference type="ARBA" id="ARBA00022729"/>
    </source>
</evidence>
<evidence type="ECO:0000256" key="6">
    <source>
        <dbReference type="SAM" id="Phobius"/>
    </source>
</evidence>
<protein>
    <recommendedName>
        <fullName evidence="9">Lysosomal Pro-X carboxypeptidase</fullName>
    </recommendedName>
</protein>
<dbReference type="Proteomes" id="UP000794436">
    <property type="component" value="Unassembled WGS sequence"/>
</dbReference>
<evidence type="ECO:0000313" key="8">
    <source>
        <dbReference type="Proteomes" id="UP000794436"/>
    </source>
</evidence>
<gene>
    <name evidence="7" type="ORF">Poli38472_003518</name>
</gene>
<accession>A0A8K1C7C2</accession>
<keyword evidence="5" id="KW-0325">Glycoprotein</keyword>
<comment type="similarity">
    <text evidence="1">Belongs to the peptidase S28 family.</text>
</comment>
<dbReference type="InterPro" id="IPR008758">
    <property type="entry name" value="Peptidase_S28"/>
</dbReference>
<dbReference type="OrthoDB" id="2130629at2759"/>
<dbReference type="EMBL" id="SPLM01000144">
    <property type="protein sequence ID" value="TMW57593.1"/>
    <property type="molecule type" value="Genomic_DNA"/>
</dbReference>
<sequence>MLPTAATQAPASSRRRRQLLLGAGLVAIVTVLVISLAGSGSVSDGVDKIHSIVTGDDAPAFTPTVTFPADDNGRRDLLKYCEEKTITQYLNQFEVNGGGSFEQRYFVCGQQFFNAENGTIFFYNGNEADVLLYLNNTGLMWENAEEFNALLVFAEHRYFGKSVPFDDKVLDHLQYLSSAQALADFAVLINTLKDELQVDVPVIGFGGSYGGMLGTWLRLKYPQVVDGVIAASAPVLHFGHSVDSEAGLRITTFDMSEEAGSSPNCIANARKATQTLVKLGKTEEGRKTIASALRLCTEAVVATEDDVVNIIDSALGAYVNMAMGNYPYPTSYIMDGAVNLPAYPVRAACEHLGGDFGDDDTALLSAFRDSVGVFYNATGQETCYFGGPPPSSNNQSKIDNTAVNLWAYIECSELYTPMSSDGVHDVFLSQPANMTQDNANCEAAWGVPLRPSWAVTQYGGLKAIRASSNIVFSNGNYDPWSGTGILEDVSDSIVSVLIEGGAHHLDLFFSHPMDPPSVTKARETEKKHIRKWIKEFYADKAERTASQ</sequence>
<evidence type="ECO:0000256" key="4">
    <source>
        <dbReference type="ARBA" id="ARBA00022801"/>
    </source>
</evidence>
<keyword evidence="2" id="KW-0645">Protease</keyword>
<organism evidence="7 8">
    <name type="scientific">Pythium oligandrum</name>
    <name type="common">Mycoparasitic fungus</name>
    <dbReference type="NCBI Taxonomy" id="41045"/>
    <lineage>
        <taxon>Eukaryota</taxon>
        <taxon>Sar</taxon>
        <taxon>Stramenopiles</taxon>
        <taxon>Oomycota</taxon>
        <taxon>Peronosporomycetes</taxon>
        <taxon>Pythiales</taxon>
        <taxon>Pythiaceae</taxon>
        <taxon>Pythium</taxon>
    </lineage>
</organism>
<dbReference type="InterPro" id="IPR029058">
    <property type="entry name" value="AB_hydrolase_fold"/>
</dbReference>
<feature type="transmembrane region" description="Helical" evidence="6">
    <location>
        <begin position="19"/>
        <end position="38"/>
    </location>
</feature>
<evidence type="ECO:0000256" key="5">
    <source>
        <dbReference type="ARBA" id="ARBA00023180"/>
    </source>
</evidence>
<evidence type="ECO:0000256" key="1">
    <source>
        <dbReference type="ARBA" id="ARBA00011079"/>
    </source>
</evidence>
<keyword evidence="4" id="KW-0378">Hydrolase</keyword>
<keyword evidence="6" id="KW-1133">Transmembrane helix</keyword>
<name>A0A8K1C7C2_PYTOL</name>
<reference evidence="7" key="1">
    <citation type="submission" date="2019-03" db="EMBL/GenBank/DDBJ databases">
        <title>Long read genome sequence of the mycoparasitic Pythium oligandrum ATCC 38472 isolated from sugarbeet rhizosphere.</title>
        <authorList>
            <person name="Gaulin E."/>
        </authorList>
    </citation>
    <scope>NUCLEOTIDE SEQUENCE</scope>
    <source>
        <strain evidence="7">ATCC 38472_TT</strain>
    </source>
</reference>
<dbReference type="GO" id="GO:0070008">
    <property type="term" value="F:serine-type exopeptidase activity"/>
    <property type="evidence" value="ECO:0007669"/>
    <property type="project" value="InterPro"/>
</dbReference>
<dbReference type="GO" id="GO:0006508">
    <property type="term" value="P:proteolysis"/>
    <property type="evidence" value="ECO:0007669"/>
    <property type="project" value="UniProtKB-KW"/>
</dbReference>
<comment type="caution">
    <text evidence="7">The sequence shown here is derived from an EMBL/GenBank/DDBJ whole genome shotgun (WGS) entry which is preliminary data.</text>
</comment>
<proteinExistence type="inferred from homology"/>
<dbReference type="Gene3D" id="1.20.120.980">
    <property type="entry name" value="Serine carboxypeptidase S28, SKS domain"/>
    <property type="match status" value="1"/>
</dbReference>
<keyword evidence="6" id="KW-0472">Membrane</keyword>
<dbReference type="SUPFAM" id="SSF53474">
    <property type="entry name" value="alpha/beta-Hydrolases"/>
    <property type="match status" value="1"/>
</dbReference>
<dbReference type="Pfam" id="PF05577">
    <property type="entry name" value="Peptidase_S28"/>
    <property type="match status" value="1"/>
</dbReference>
<dbReference type="PANTHER" id="PTHR11010:SF120">
    <property type="entry name" value="LYSOSOMAL PRO-X CARBOXYPEPTIDASE"/>
    <property type="match status" value="1"/>
</dbReference>